<dbReference type="PANTHER" id="PTHR38438">
    <property type="entry name" value="RIBOFLAVIN TRANSPORTER RIBU"/>
    <property type="match status" value="1"/>
</dbReference>
<dbReference type="Gene3D" id="1.10.1760.20">
    <property type="match status" value="1"/>
</dbReference>
<dbReference type="EMBL" id="DVFI01000039">
    <property type="protein sequence ID" value="HIQ62533.1"/>
    <property type="molecule type" value="Genomic_DNA"/>
</dbReference>
<keyword evidence="4" id="KW-1003">Cell membrane</keyword>
<evidence type="ECO:0000256" key="8">
    <source>
        <dbReference type="SAM" id="Phobius"/>
    </source>
</evidence>
<evidence type="ECO:0000256" key="6">
    <source>
        <dbReference type="ARBA" id="ARBA00022989"/>
    </source>
</evidence>
<feature type="transmembrane region" description="Helical" evidence="8">
    <location>
        <begin position="196"/>
        <end position="219"/>
    </location>
</feature>
<evidence type="ECO:0000256" key="3">
    <source>
        <dbReference type="ARBA" id="ARBA00022448"/>
    </source>
</evidence>
<keyword evidence="3" id="KW-0813">Transport</keyword>
<evidence type="ECO:0000313" key="10">
    <source>
        <dbReference type="Proteomes" id="UP000886819"/>
    </source>
</evidence>
<dbReference type="GO" id="GO:0032217">
    <property type="term" value="F:riboflavin transmembrane transporter activity"/>
    <property type="evidence" value="ECO:0007669"/>
    <property type="project" value="InterPro"/>
</dbReference>
<reference evidence="9" key="2">
    <citation type="journal article" date="2021" name="PeerJ">
        <title>Extensive microbial diversity within the chicken gut microbiome revealed by metagenomics and culture.</title>
        <authorList>
            <person name="Gilroy R."/>
            <person name="Ravi A."/>
            <person name="Getino M."/>
            <person name="Pursley I."/>
            <person name="Horton D.L."/>
            <person name="Alikhan N.F."/>
            <person name="Baker D."/>
            <person name="Gharbi K."/>
            <person name="Hall N."/>
            <person name="Watson M."/>
            <person name="Adriaenssens E.M."/>
            <person name="Foster-Nyarko E."/>
            <person name="Jarju S."/>
            <person name="Secka A."/>
            <person name="Antonio M."/>
            <person name="Oren A."/>
            <person name="Chaudhuri R.R."/>
            <person name="La Ragione R."/>
            <person name="Hildebrand F."/>
            <person name="Pallen M.J."/>
        </authorList>
    </citation>
    <scope>NUCLEOTIDE SEQUENCE</scope>
    <source>
        <strain evidence="9">ChiHile30-977</strain>
    </source>
</reference>
<feature type="transmembrane region" description="Helical" evidence="8">
    <location>
        <begin position="106"/>
        <end position="128"/>
    </location>
</feature>
<dbReference type="AlphaFoldDB" id="A0A9D0YXB1"/>
<evidence type="ECO:0000256" key="1">
    <source>
        <dbReference type="ARBA" id="ARBA00004651"/>
    </source>
</evidence>
<comment type="subcellular location">
    <subcellularLocation>
        <location evidence="1">Cell membrane</location>
        <topology evidence="1">Multi-pass membrane protein</topology>
    </subcellularLocation>
</comment>
<dbReference type="InterPro" id="IPR025720">
    <property type="entry name" value="RibU"/>
</dbReference>
<comment type="similarity">
    <text evidence="2">Belongs to the prokaryotic riboflavin transporter (P-RFT) (TC 2.A.87) family.</text>
</comment>
<accession>A0A9D0YXB1</accession>
<feature type="transmembrane region" description="Helical" evidence="8">
    <location>
        <begin position="12"/>
        <end position="36"/>
    </location>
</feature>
<dbReference type="PANTHER" id="PTHR38438:SF1">
    <property type="entry name" value="RIBOFLAVIN TRANSPORTER RIBU"/>
    <property type="match status" value="1"/>
</dbReference>
<organism evidence="9 10">
    <name type="scientific">Candidatus Avichristensenella intestinipullorum</name>
    <dbReference type="NCBI Taxonomy" id="2840693"/>
    <lineage>
        <taxon>Bacteria</taxon>
        <taxon>Bacillati</taxon>
        <taxon>Bacillota</taxon>
        <taxon>Clostridia</taxon>
        <taxon>Candidatus Avichristensenella</taxon>
    </lineage>
</organism>
<sequence>MNRGNQRIQQMTILAMLAALAYIVMVVGRIPVVLFLKYDPKDVVIAISGLLYGPLSAMSVSLVVSLVEMLTVSDTGFIGMVMNFLSSATFSCTAALLYCRRRTLKNAVIGLVAGCLLTTAVMILWNYLITPLYMGYPREAVAAMLVPYFLPFNLLKYGLNAAITLLLYKPLVTGLRRAHLLPESTGGQARGGRINLAVTLGAALALVTLVLLGLVFMGIL</sequence>
<protein>
    <submittedName>
        <fullName evidence="9">ECF transporter S component</fullName>
    </submittedName>
</protein>
<dbReference type="GO" id="GO:0005886">
    <property type="term" value="C:plasma membrane"/>
    <property type="evidence" value="ECO:0007669"/>
    <property type="project" value="UniProtKB-SubCell"/>
</dbReference>
<keyword evidence="5 8" id="KW-0812">Transmembrane</keyword>
<proteinExistence type="inferred from homology"/>
<feature type="transmembrane region" description="Helical" evidence="8">
    <location>
        <begin position="148"/>
        <end position="168"/>
    </location>
</feature>
<dbReference type="InterPro" id="IPR024529">
    <property type="entry name" value="ECF_trnsprt_substrate-spec"/>
</dbReference>
<keyword evidence="6 8" id="KW-1133">Transmembrane helix</keyword>
<evidence type="ECO:0000256" key="2">
    <source>
        <dbReference type="ARBA" id="ARBA00005540"/>
    </source>
</evidence>
<evidence type="ECO:0000313" key="9">
    <source>
        <dbReference type="EMBL" id="HIQ62533.1"/>
    </source>
</evidence>
<comment type="caution">
    <text evidence="9">The sequence shown here is derived from an EMBL/GenBank/DDBJ whole genome shotgun (WGS) entry which is preliminary data.</text>
</comment>
<evidence type="ECO:0000256" key="5">
    <source>
        <dbReference type="ARBA" id="ARBA00022692"/>
    </source>
</evidence>
<name>A0A9D0YXB1_9FIRM</name>
<gene>
    <name evidence="9" type="ORF">IAA66_02970</name>
</gene>
<feature type="transmembrane region" description="Helical" evidence="8">
    <location>
        <begin position="43"/>
        <end position="64"/>
    </location>
</feature>
<dbReference type="Proteomes" id="UP000886819">
    <property type="component" value="Unassembled WGS sequence"/>
</dbReference>
<evidence type="ECO:0000256" key="7">
    <source>
        <dbReference type="ARBA" id="ARBA00023136"/>
    </source>
</evidence>
<evidence type="ECO:0000256" key="4">
    <source>
        <dbReference type="ARBA" id="ARBA00022475"/>
    </source>
</evidence>
<dbReference type="Pfam" id="PF12822">
    <property type="entry name" value="ECF_trnsprt"/>
    <property type="match status" value="1"/>
</dbReference>
<keyword evidence="7 8" id="KW-0472">Membrane</keyword>
<reference evidence="9" key="1">
    <citation type="submission" date="2020-10" db="EMBL/GenBank/DDBJ databases">
        <authorList>
            <person name="Gilroy R."/>
        </authorList>
    </citation>
    <scope>NUCLEOTIDE SEQUENCE</scope>
    <source>
        <strain evidence="9">ChiHile30-977</strain>
    </source>
</reference>